<dbReference type="EC" id="3.1.1.-" evidence="3"/>
<dbReference type="SUPFAM" id="SSF53474">
    <property type="entry name" value="alpha/beta-Hydrolases"/>
    <property type="match status" value="1"/>
</dbReference>
<dbReference type="InterPro" id="IPR029058">
    <property type="entry name" value="AB_hydrolase_fold"/>
</dbReference>
<dbReference type="Gene3D" id="3.40.50.1820">
    <property type="entry name" value="alpha/beta hydrolase"/>
    <property type="match status" value="1"/>
</dbReference>
<dbReference type="AlphaFoldDB" id="S7ZCD7"/>
<dbReference type="EMBL" id="KB644409">
    <property type="protein sequence ID" value="EPS26346.1"/>
    <property type="molecule type" value="Genomic_DNA"/>
</dbReference>
<organism evidence="5 6">
    <name type="scientific">Penicillium oxalicum (strain 114-2 / CGMCC 5302)</name>
    <name type="common">Penicillium decumbens</name>
    <dbReference type="NCBI Taxonomy" id="933388"/>
    <lineage>
        <taxon>Eukaryota</taxon>
        <taxon>Fungi</taxon>
        <taxon>Dikarya</taxon>
        <taxon>Ascomycota</taxon>
        <taxon>Pezizomycotina</taxon>
        <taxon>Eurotiomycetes</taxon>
        <taxon>Eurotiomycetidae</taxon>
        <taxon>Eurotiales</taxon>
        <taxon>Aspergillaceae</taxon>
        <taxon>Penicillium</taxon>
    </lineage>
</organism>
<sequence>MKAIILVAGFLGGLGSASPLLRARDSLTTHSPVVDLGYSQYQGVALSNDVDEYLGMRYAAPPIRDLRFRGPRDPEQMEGVQDATAFGPICVGVGQHTTDSRGEDCLFVNVWRPSNATAESSLPVWLFIQGGGYADDSNFNYNGSDVVKQSGGNIVFVNFNYRVGALGFLASEAVRRDGDLNAGLLDQRKLLAWVQRHIRQFGGDPQHVVIHGASAGAGSVAHHLTAYHGENMNLFAGVVAESPFWPTLRTVAEMEFQYKRFAEDVGCGAATDTLACLRAVDIATIMQYDVVMPFPGGSDSPKPLWYFLPVVDGSLITDGLYNLFEQDQFVHVPLMVTSDTNEGTAFAYNASSPQEVAQFLKNNYPGLNEEQLGRINQAYPLMDPLPKHAAYFPSAAQAYGESTFTCAGNEMAARMAQYFSPDRVWNYRFNVLDPKNAAAGLGVPHVFELPAVFGLGDTNQASGTYANTDAEIVPLTMDYYISFVRSLDPNLYRYEDAPFWQTWGDGQGQRLKIQTGSTAMEPVPEDQVHRCELWKRLASFTEQ</sequence>
<evidence type="ECO:0000256" key="2">
    <source>
        <dbReference type="ARBA" id="ARBA00022801"/>
    </source>
</evidence>
<evidence type="ECO:0000313" key="6">
    <source>
        <dbReference type="Proteomes" id="UP000019376"/>
    </source>
</evidence>
<dbReference type="InterPro" id="IPR019819">
    <property type="entry name" value="Carboxylesterase_B_CS"/>
</dbReference>
<dbReference type="PANTHER" id="PTHR43918">
    <property type="entry name" value="ACETYLCHOLINESTERASE"/>
    <property type="match status" value="1"/>
</dbReference>
<feature type="domain" description="Carboxylesterase type B" evidence="4">
    <location>
        <begin position="32"/>
        <end position="522"/>
    </location>
</feature>
<protein>
    <recommendedName>
        <fullName evidence="3">Carboxylic ester hydrolase</fullName>
        <ecNumber evidence="3">3.1.1.-</ecNumber>
    </recommendedName>
</protein>
<keyword evidence="6" id="KW-1185">Reference proteome</keyword>
<dbReference type="PROSITE" id="PS00122">
    <property type="entry name" value="CARBOXYLESTERASE_B_1"/>
    <property type="match status" value="1"/>
</dbReference>
<comment type="similarity">
    <text evidence="1 3">Belongs to the type-B carboxylesterase/lipase family.</text>
</comment>
<dbReference type="ESTHER" id="peno1-s7zcd7">
    <property type="family name" value="Fungal_carboxylesterase_lipase"/>
</dbReference>
<dbReference type="Pfam" id="PF00135">
    <property type="entry name" value="COesterase"/>
    <property type="match status" value="1"/>
</dbReference>
<reference evidence="5 6" key="1">
    <citation type="journal article" date="2013" name="PLoS ONE">
        <title>Genomic and secretomic analyses reveal unique features of the lignocellulolytic enzyme system of Penicillium decumbens.</title>
        <authorList>
            <person name="Liu G."/>
            <person name="Zhang L."/>
            <person name="Wei X."/>
            <person name="Zou G."/>
            <person name="Qin Y."/>
            <person name="Ma L."/>
            <person name="Li J."/>
            <person name="Zheng H."/>
            <person name="Wang S."/>
            <person name="Wang C."/>
            <person name="Xun L."/>
            <person name="Zhao G.-P."/>
            <person name="Zhou Z."/>
            <person name="Qu Y."/>
        </authorList>
    </citation>
    <scope>NUCLEOTIDE SEQUENCE [LARGE SCALE GENOMIC DNA]</scope>
    <source>
        <strain evidence="6">114-2 / CGMCC 5302</strain>
    </source>
</reference>
<keyword evidence="2 3" id="KW-0378">Hydrolase</keyword>
<evidence type="ECO:0000256" key="3">
    <source>
        <dbReference type="RuleBase" id="RU361235"/>
    </source>
</evidence>
<name>S7ZCD7_PENO1</name>
<gene>
    <name evidence="5" type="ORF">PDE_01282</name>
</gene>
<dbReference type="eggNOG" id="KOG1516">
    <property type="taxonomic scope" value="Eukaryota"/>
</dbReference>
<evidence type="ECO:0000256" key="1">
    <source>
        <dbReference type="ARBA" id="ARBA00005964"/>
    </source>
</evidence>
<proteinExistence type="inferred from homology"/>
<dbReference type="PANTHER" id="PTHR43918:SF4">
    <property type="entry name" value="CARBOXYLIC ESTER HYDROLASE"/>
    <property type="match status" value="1"/>
</dbReference>
<dbReference type="GO" id="GO:0072330">
    <property type="term" value="P:monocarboxylic acid biosynthetic process"/>
    <property type="evidence" value="ECO:0007669"/>
    <property type="project" value="UniProtKB-ARBA"/>
</dbReference>
<dbReference type="PROSITE" id="PS00941">
    <property type="entry name" value="CARBOXYLESTERASE_B_2"/>
    <property type="match status" value="1"/>
</dbReference>
<feature type="signal peptide" evidence="3">
    <location>
        <begin position="1"/>
        <end position="17"/>
    </location>
</feature>
<dbReference type="STRING" id="933388.S7ZCD7"/>
<keyword evidence="3" id="KW-0732">Signal</keyword>
<dbReference type="GO" id="GO:0017000">
    <property type="term" value="P:antibiotic biosynthetic process"/>
    <property type="evidence" value="ECO:0007669"/>
    <property type="project" value="UniProtKB-ARBA"/>
</dbReference>
<accession>S7ZCD7</accession>
<dbReference type="InterPro" id="IPR050654">
    <property type="entry name" value="AChE-related_enzymes"/>
</dbReference>
<dbReference type="Proteomes" id="UP000019376">
    <property type="component" value="Unassembled WGS sequence"/>
</dbReference>
<dbReference type="InterPro" id="IPR002018">
    <property type="entry name" value="CarbesteraseB"/>
</dbReference>
<dbReference type="InterPro" id="IPR019826">
    <property type="entry name" value="Carboxylesterase_B_AS"/>
</dbReference>
<dbReference type="PhylomeDB" id="S7ZCD7"/>
<evidence type="ECO:0000259" key="4">
    <source>
        <dbReference type="Pfam" id="PF00135"/>
    </source>
</evidence>
<dbReference type="OrthoDB" id="408631at2759"/>
<dbReference type="HOGENOM" id="CLU_006586_10_7_1"/>
<evidence type="ECO:0000313" key="5">
    <source>
        <dbReference type="EMBL" id="EPS26346.1"/>
    </source>
</evidence>
<dbReference type="GO" id="GO:0052689">
    <property type="term" value="F:carboxylic ester hydrolase activity"/>
    <property type="evidence" value="ECO:0007669"/>
    <property type="project" value="TreeGrafter"/>
</dbReference>
<feature type="chain" id="PRO_5005146609" description="Carboxylic ester hydrolase" evidence="3">
    <location>
        <begin position="18"/>
        <end position="543"/>
    </location>
</feature>